<keyword evidence="2" id="KW-1185">Reference proteome</keyword>
<dbReference type="Proteomes" id="UP000823775">
    <property type="component" value="Unassembled WGS sequence"/>
</dbReference>
<dbReference type="EMBL" id="JACEIK010003421">
    <property type="protein sequence ID" value="MCD9641670.1"/>
    <property type="molecule type" value="Genomic_DNA"/>
</dbReference>
<reference evidence="1 2" key="1">
    <citation type="journal article" date="2021" name="BMC Genomics">
        <title>Datura genome reveals duplications of psychoactive alkaloid biosynthetic genes and high mutation rate following tissue culture.</title>
        <authorList>
            <person name="Rajewski A."/>
            <person name="Carter-House D."/>
            <person name="Stajich J."/>
            <person name="Litt A."/>
        </authorList>
    </citation>
    <scope>NUCLEOTIDE SEQUENCE [LARGE SCALE GENOMIC DNA]</scope>
    <source>
        <strain evidence="1">AR-01</strain>
    </source>
</reference>
<accession>A0ABS8V6N1</accession>
<organism evidence="1 2">
    <name type="scientific">Datura stramonium</name>
    <name type="common">Jimsonweed</name>
    <name type="synonym">Common thornapple</name>
    <dbReference type="NCBI Taxonomy" id="4076"/>
    <lineage>
        <taxon>Eukaryota</taxon>
        <taxon>Viridiplantae</taxon>
        <taxon>Streptophyta</taxon>
        <taxon>Embryophyta</taxon>
        <taxon>Tracheophyta</taxon>
        <taxon>Spermatophyta</taxon>
        <taxon>Magnoliopsida</taxon>
        <taxon>eudicotyledons</taxon>
        <taxon>Gunneridae</taxon>
        <taxon>Pentapetalae</taxon>
        <taxon>asterids</taxon>
        <taxon>lamiids</taxon>
        <taxon>Solanales</taxon>
        <taxon>Solanaceae</taxon>
        <taxon>Solanoideae</taxon>
        <taxon>Datureae</taxon>
        <taxon>Datura</taxon>
    </lineage>
</organism>
<evidence type="ECO:0000313" key="2">
    <source>
        <dbReference type="Proteomes" id="UP000823775"/>
    </source>
</evidence>
<sequence>LIERNLVKEEQSKHKRRLQKCDAQALSCHLRQEESKIFEEKGKPTLTPAKCW</sequence>
<comment type="caution">
    <text evidence="1">The sequence shown here is derived from an EMBL/GenBank/DDBJ whole genome shotgun (WGS) entry which is preliminary data.</text>
</comment>
<proteinExistence type="predicted"/>
<gene>
    <name evidence="1" type="ORF">HAX54_028013</name>
</gene>
<feature type="non-terminal residue" evidence="1">
    <location>
        <position position="1"/>
    </location>
</feature>
<evidence type="ECO:0000313" key="1">
    <source>
        <dbReference type="EMBL" id="MCD9641670.1"/>
    </source>
</evidence>
<name>A0ABS8V6N1_DATST</name>
<protein>
    <submittedName>
        <fullName evidence="1">Uncharacterized protein</fullName>
    </submittedName>
</protein>